<accession>A0A1I5WC38</accession>
<dbReference type="InterPro" id="IPR025403">
    <property type="entry name" value="TgpA-like_C"/>
</dbReference>
<keyword evidence="4" id="KW-1185">Reference proteome</keyword>
<proteinExistence type="predicted"/>
<dbReference type="AlphaFoldDB" id="A0A1I5WC38"/>
<feature type="transmembrane region" description="Helical" evidence="1">
    <location>
        <begin position="66"/>
        <end position="84"/>
    </location>
</feature>
<dbReference type="EMBL" id="FOWW01000005">
    <property type="protein sequence ID" value="SFQ17197.1"/>
    <property type="molecule type" value="Genomic_DNA"/>
</dbReference>
<dbReference type="Pfam" id="PF13559">
    <property type="entry name" value="DUF4129"/>
    <property type="match status" value="1"/>
</dbReference>
<gene>
    <name evidence="3" type="ORF">SAMN05421810_10533</name>
</gene>
<dbReference type="Proteomes" id="UP000198727">
    <property type="component" value="Unassembled WGS sequence"/>
</dbReference>
<evidence type="ECO:0000259" key="2">
    <source>
        <dbReference type="Pfam" id="PF13559"/>
    </source>
</evidence>
<reference evidence="4" key="1">
    <citation type="submission" date="2016-10" db="EMBL/GenBank/DDBJ databases">
        <authorList>
            <person name="Varghese N."/>
            <person name="Submissions S."/>
        </authorList>
    </citation>
    <scope>NUCLEOTIDE SEQUENCE [LARGE SCALE GENOMIC DNA]</scope>
    <source>
        <strain evidence="4">CGMCC 4.5579</strain>
    </source>
</reference>
<evidence type="ECO:0000313" key="3">
    <source>
        <dbReference type="EMBL" id="SFQ17197.1"/>
    </source>
</evidence>
<evidence type="ECO:0000313" key="4">
    <source>
        <dbReference type="Proteomes" id="UP000198727"/>
    </source>
</evidence>
<dbReference type="RefSeq" id="WP_092530941.1">
    <property type="nucleotide sequence ID" value="NZ_FOWW01000005.1"/>
</dbReference>
<dbReference type="STRING" id="587909.SAMN05421810_10533"/>
<keyword evidence="1" id="KW-1133">Transmembrane helix</keyword>
<name>A0A1I5WC38_9PSEU</name>
<keyword evidence="1" id="KW-0812">Transmembrane</keyword>
<protein>
    <recommendedName>
        <fullName evidence="2">Protein-glutamine gamma-glutamyltransferase-like C-terminal domain-containing protein</fullName>
    </recommendedName>
</protein>
<keyword evidence="1" id="KW-0472">Membrane</keyword>
<evidence type="ECO:0000256" key="1">
    <source>
        <dbReference type="SAM" id="Phobius"/>
    </source>
</evidence>
<feature type="domain" description="Protein-glutamine gamma-glutamyltransferase-like C-terminal" evidence="2">
    <location>
        <begin position="130"/>
        <end position="200"/>
    </location>
</feature>
<dbReference type="OrthoDB" id="3389322at2"/>
<sequence length="211" mass="22920">MRPGWPADVPVDIGRDEAREAARAELADPAYEAARPSLLGRALRWVFERVSDLLDGAAGLVPGGPFGLVVLLAVLVVLVVVIRLRTGRIGRARRADRVVFADPRRSAAEYRAEAERALAEGRLDDALRARFRGLVRGLEERGVLDERSGRTADEAALDAGLRLPDHAAELRAAAVRFDEVHYGGRPATREVCQRLAELDEAILAARPVVPA</sequence>
<organism evidence="3 4">
    <name type="scientific">Amycolatopsis arida</name>
    <dbReference type="NCBI Taxonomy" id="587909"/>
    <lineage>
        <taxon>Bacteria</taxon>
        <taxon>Bacillati</taxon>
        <taxon>Actinomycetota</taxon>
        <taxon>Actinomycetes</taxon>
        <taxon>Pseudonocardiales</taxon>
        <taxon>Pseudonocardiaceae</taxon>
        <taxon>Amycolatopsis</taxon>
    </lineage>
</organism>